<accession>A0A5K4F5W7</accession>
<evidence type="ECO:0000256" key="1">
    <source>
        <dbReference type="SAM" id="MobiDB-lite"/>
    </source>
</evidence>
<dbReference type="Proteomes" id="UP000008854">
    <property type="component" value="Unassembled WGS sequence"/>
</dbReference>
<dbReference type="InParanoid" id="A0A5K4F5W7"/>
<feature type="region of interest" description="Disordered" evidence="1">
    <location>
        <begin position="60"/>
        <end position="82"/>
    </location>
</feature>
<name>A0A5K4F5W7_SCHMA</name>
<feature type="compositionally biased region" description="Basic and acidic residues" evidence="1">
    <location>
        <begin position="63"/>
        <end position="82"/>
    </location>
</feature>
<dbReference type="WBParaSite" id="Smp_316320.1">
    <property type="protein sequence ID" value="Smp_316320.1"/>
    <property type="gene ID" value="Smp_316320"/>
</dbReference>
<reference evidence="2" key="1">
    <citation type="journal article" date="2012" name="PLoS Negl. Trop. Dis.">
        <title>A systematically improved high quality genome and transcriptome of the human blood fluke Schistosoma mansoni.</title>
        <authorList>
            <person name="Protasio A.V."/>
            <person name="Tsai I.J."/>
            <person name="Babbage A."/>
            <person name="Nichol S."/>
            <person name="Hunt M."/>
            <person name="Aslett M.A."/>
            <person name="De Silva N."/>
            <person name="Velarde G.S."/>
            <person name="Anderson T.J."/>
            <person name="Clark R.C."/>
            <person name="Davidson C."/>
            <person name="Dillon G.P."/>
            <person name="Holroyd N.E."/>
            <person name="LoVerde P.T."/>
            <person name="Lloyd C."/>
            <person name="McQuillan J."/>
            <person name="Oliveira G."/>
            <person name="Otto T.D."/>
            <person name="Parker-Manuel S.J."/>
            <person name="Quail M.A."/>
            <person name="Wilson R.A."/>
            <person name="Zerlotini A."/>
            <person name="Dunne D.W."/>
            <person name="Berriman M."/>
        </authorList>
    </citation>
    <scope>NUCLEOTIDE SEQUENCE [LARGE SCALE GENOMIC DNA]</scope>
    <source>
        <strain evidence="2">Puerto Rican</strain>
    </source>
</reference>
<protein>
    <submittedName>
        <fullName evidence="3">Lipoprotein</fullName>
    </submittedName>
</protein>
<dbReference type="AlphaFoldDB" id="A0A5K4F5W7"/>
<organism evidence="2 3">
    <name type="scientific">Schistosoma mansoni</name>
    <name type="common">Blood fluke</name>
    <dbReference type="NCBI Taxonomy" id="6183"/>
    <lineage>
        <taxon>Eukaryota</taxon>
        <taxon>Metazoa</taxon>
        <taxon>Spiralia</taxon>
        <taxon>Lophotrochozoa</taxon>
        <taxon>Platyhelminthes</taxon>
        <taxon>Trematoda</taxon>
        <taxon>Digenea</taxon>
        <taxon>Strigeidida</taxon>
        <taxon>Schistosomatoidea</taxon>
        <taxon>Schistosomatidae</taxon>
        <taxon>Schistosoma</taxon>
    </lineage>
</organism>
<sequence>MTSWNLDPGNATTNILVGLGSDTKSIVYLDDSANKMCDNSTPTSRTVNYQDIENIGQSSGEIARGKTNGERTAIRKPNDLVC</sequence>
<evidence type="ECO:0000313" key="3">
    <source>
        <dbReference type="WBParaSite" id="Smp_316320.1"/>
    </source>
</evidence>
<reference evidence="3" key="2">
    <citation type="submission" date="2019-11" db="UniProtKB">
        <authorList>
            <consortium name="WormBaseParasite"/>
        </authorList>
    </citation>
    <scope>IDENTIFICATION</scope>
    <source>
        <strain evidence="3">Puerto Rican</strain>
    </source>
</reference>
<keyword evidence="2" id="KW-1185">Reference proteome</keyword>
<proteinExistence type="predicted"/>
<evidence type="ECO:0000313" key="2">
    <source>
        <dbReference type="Proteomes" id="UP000008854"/>
    </source>
</evidence>